<dbReference type="FunFam" id="2.10.25.10:FF:000063">
    <property type="entry name" value="Slit guidance ligand 2"/>
    <property type="match status" value="1"/>
</dbReference>
<feature type="disulfide bond" evidence="1">
    <location>
        <begin position="285"/>
        <end position="294"/>
    </location>
</feature>
<dbReference type="PANTHER" id="PTHR24033:SF151">
    <property type="entry name" value="NOTCH 2"/>
    <property type="match status" value="1"/>
</dbReference>
<evidence type="ECO:0000256" key="1">
    <source>
        <dbReference type="PROSITE-ProRule" id="PRU00076"/>
    </source>
</evidence>
<name>A0A914HFE5_GLORO</name>
<dbReference type="Pfam" id="PF00008">
    <property type="entry name" value="EGF"/>
    <property type="match status" value="1"/>
</dbReference>
<evidence type="ECO:0000256" key="2">
    <source>
        <dbReference type="SAM" id="MobiDB-lite"/>
    </source>
</evidence>
<dbReference type="PROSITE" id="PS00022">
    <property type="entry name" value="EGF_1"/>
    <property type="match status" value="3"/>
</dbReference>
<keyword evidence="3" id="KW-0732">Signal</keyword>
<keyword evidence="1" id="KW-1015">Disulfide bond</keyword>
<keyword evidence="5" id="KW-1185">Reference proteome</keyword>
<dbReference type="Proteomes" id="UP000887572">
    <property type="component" value="Unplaced"/>
</dbReference>
<sequence>MTSTGALFFCILSLILTFHRVDGNGHIDLTINELTLRTSPAGCGNQISAFVPYNIGLCALNFRLCVDAADEHFSSIDTSPTDRLCNMLFATFAVNVRSVRPFDAADRTFAVDAPSGVVHQRRFDVTSPMAPNVEIYLDILSDRHQLLLASRFLSSLPTHDSPISRPAFRYANYGNIFKYQLKASCSAGFVGPKCTKTCDLPKPGLPSWMRCRPGWTGDRCHQCMPSPVCKHGKCFEDLPGTCTCLPNWTGPNCDRLIDKCLQRPCKNRALCTTDGKEGVFFRCICPPGFTGRDCGIPFSNCKNVICPGQNQQCVPLEHGYTCACAPGFGGPNCDLFHQQQQRRRQQQKQQQQNGHDDGASTTTAPEDEKVVDLGMAGDAAKIVSNWLPERIVVFPEF</sequence>
<dbReference type="InterPro" id="IPR000742">
    <property type="entry name" value="EGF"/>
</dbReference>
<protein>
    <submittedName>
        <fullName evidence="6">EGF-like domain-containing protein</fullName>
    </submittedName>
</protein>
<dbReference type="InterPro" id="IPR051830">
    <property type="entry name" value="NOTCH_homolog"/>
</dbReference>
<evidence type="ECO:0000259" key="4">
    <source>
        <dbReference type="PROSITE" id="PS50026"/>
    </source>
</evidence>
<dbReference type="SUPFAM" id="SSF57196">
    <property type="entry name" value="EGF/Laminin"/>
    <property type="match status" value="2"/>
</dbReference>
<dbReference type="PANTHER" id="PTHR24033">
    <property type="entry name" value="EGF-LIKE DOMAIN-CONTAINING PROTEIN"/>
    <property type="match status" value="1"/>
</dbReference>
<feature type="signal peptide" evidence="3">
    <location>
        <begin position="1"/>
        <end position="23"/>
    </location>
</feature>
<evidence type="ECO:0000256" key="3">
    <source>
        <dbReference type="SAM" id="SignalP"/>
    </source>
</evidence>
<accession>A0A914HFE5</accession>
<dbReference type="Gene3D" id="2.10.25.10">
    <property type="entry name" value="Laminin"/>
    <property type="match status" value="3"/>
</dbReference>
<feature type="domain" description="EGF-like" evidence="4">
    <location>
        <begin position="256"/>
        <end position="295"/>
    </location>
</feature>
<dbReference type="CDD" id="cd00054">
    <property type="entry name" value="EGF_CA"/>
    <property type="match status" value="2"/>
</dbReference>
<feature type="chain" id="PRO_5037354845" evidence="3">
    <location>
        <begin position="24"/>
        <end position="397"/>
    </location>
</feature>
<dbReference type="AlphaFoldDB" id="A0A914HFE5"/>
<proteinExistence type="predicted"/>
<dbReference type="SMART" id="SM00181">
    <property type="entry name" value="EGF"/>
    <property type="match status" value="4"/>
</dbReference>
<reference evidence="6" key="1">
    <citation type="submission" date="2022-11" db="UniProtKB">
        <authorList>
            <consortium name="WormBaseParasite"/>
        </authorList>
    </citation>
    <scope>IDENTIFICATION</scope>
</reference>
<keyword evidence="1" id="KW-0245">EGF-like domain</keyword>
<feature type="domain" description="EGF-like" evidence="4">
    <location>
        <begin position="297"/>
        <end position="334"/>
    </location>
</feature>
<organism evidence="5 6">
    <name type="scientific">Globodera rostochiensis</name>
    <name type="common">Golden nematode worm</name>
    <name type="synonym">Heterodera rostochiensis</name>
    <dbReference type="NCBI Taxonomy" id="31243"/>
    <lineage>
        <taxon>Eukaryota</taxon>
        <taxon>Metazoa</taxon>
        <taxon>Ecdysozoa</taxon>
        <taxon>Nematoda</taxon>
        <taxon>Chromadorea</taxon>
        <taxon>Rhabditida</taxon>
        <taxon>Tylenchina</taxon>
        <taxon>Tylenchomorpha</taxon>
        <taxon>Tylenchoidea</taxon>
        <taxon>Heteroderidae</taxon>
        <taxon>Heteroderinae</taxon>
        <taxon>Globodera</taxon>
    </lineage>
</organism>
<dbReference type="WBParaSite" id="Gr19_v10_g16474.t1">
    <property type="protein sequence ID" value="Gr19_v10_g16474.t1"/>
    <property type="gene ID" value="Gr19_v10_g16474"/>
</dbReference>
<dbReference type="PROSITE" id="PS01186">
    <property type="entry name" value="EGF_2"/>
    <property type="match status" value="2"/>
</dbReference>
<feature type="region of interest" description="Disordered" evidence="2">
    <location>
        <begin position="339"/>
        <end position="366"/>
    </location>
</feature>
<evidence type="ECO:0000313" key="5">
    <source>
        <dbReference type="Proteomes" id="UP000887572"/>
    </source>
</evidence>
<dbReference type="PROSITE" id="PS50026">
    <property type="entry name" value="EGF_3"/>
    <property type="match status" value="2"/>
</dbReference>
<comment type="caution">
    <text evidence="1">Lacks conserved residue(s) required for the propagation of feature annotation.</text>
</comment>
<evidence type="ECO:0000313" key="6">
    <source>
        <dbReference type="WBParaSite" id="Gr19_v10_g16474.t1"/>
    </source>
</evidence>
<feature type="disulfide bond" evidence="1">
    <location>
        <begin position="324"/>
        <end position="333"/>
    </location>
</feature>